<name>A0A3M7QNJ4_BRAPC</name>
<evidence type="ECO:0000313" key="1">
    <source>
        <dbReference type="EMBL" id="RNA12565.1"/>
    </source>
</evidence>
<protein>
    <submittedName>
        <fullName evidence="1">Uncharacterized protein</fullName>
    </submittedName>
</protein>
<sequence length="175" mass="20562">MLSYRKSLKNQLKLNRYDGHNIGSLIIKFESKLMVKEPYSYRRKKKTWKTCKGKTTLDSSCSVCESNADDHKMRFKKEKNLCLIHILYDLKSVFRSEIAFKMRLTLLDSKILYKRVGVGGKPRTRYKNIEKIPYTIFLPFLPKYRSIGLADLFDKVTSDKSFPTNHHPTMPFPTK</sequence>
<comment type="caution">
    <text evidence="1">The sequence shown here is derived from an EMBL/GenBank/DDBJ whole genome shotgun (WGS) entry which is preliminary data.</text>
</comment>
<dbReference type="Proteomes" id="UP000276133">
    <property type="component" value="Unassembled WGS sequence"/>
</dbReference>
<dbReference type="AlphaFoldDB" id="A0A3M7QNJ4"/>
<gene>
    <name evidence="1" type="ORF">BpHYR1_039501</name>
</gene>
<dbReference type="EMBL" id="REGN01005656">
    <property type="protein sequence ID" value="RNA12565.1"/>
    <property type="molecule type" value="Genomic_DNA"/>
</dbReference>
<proteinExistence type="predicted"/>
<keyword evidence="2" id="KW-1185">Reference proteome</keyword>
<reference evidence="1 2" key="1">
    <citation type="journal article" date="2018" name="Sci. Rep.">
        <title>Genomic signatures of local adaptation to the degree of environmental predictability in rotifers.</title>
        <authorList>
            <person name="Franch-Gras L."/>
            <person name="Hahn C."/>
            <person name="Garcia-Roger E.M."/>
            <person name="Carmona M.J."/>
            <person name="Serra M."/>
            <person name="Gomez A."/>
        </authorList>
    </citation>
    <scope>NUCLEOTIDE SEQUENCE [LARGE SCALE GENOMIC DNA]</scope>
    <source>
        <strain evidence="1">HYR1</strain>
    </source>
</reference>
<accession>A0A3M7QNJ4</accession>
<organism evidence="1 2">
    <name type="scientific">Brachionus plicatilis</name>
    <name type="common">Marine rotifer</name>
    <name type="synonym">Brachionus muelleri</name>
    <dbReference type="NCBI Taxonomy" id="10195"/>
    <lineage>
        <taxon>Eukaryota</taxon>
        <taxon>Metazoa</taxon>
        <taxon>Spiralia</taxon>
        <taxon>Gnathifera</taxon>
        <taxon>Rotifera</taxon>
        <taxon>Eurotatoria</taxon>
        <taxon>Monogononta</taxon>
        <taxon>Pseudotrocha</taxon>
        <taxon>Ploima</taxon>
        <taxon>Brachionidae</taxon>
        <taxon>Brachionus</taxon>
    </lineage>
</organism>
<evidence type="ECO:0000313" key="2">
    <source>
        <dbReference type="Proteomes" id="UP000276133"/>
    </source>
</evidence>